<evidence type="ECO:0000313" key="1">
    <source>
        <dbReference type="EMBL" id="PZR03694.1"/>
    </source>
</evidence>
<evidence type="ECO:0000313" key="2">
    <source>
        <dbReference type="Proteomes" id="UP000249061"/>
    </source>
</evidence>
<accession>A0A2W5UK88</accession>
<dbReference type="EMBL" id="QFQP01000075">
    <property type="protein sequence ID" value="PZR03694.1"/>
    <property type="molecule type" value="Genomic_DNA"/>
</dbReference>
<protein>
    <recommendedName>
        <fullName evidence="3">Lipoprotein</fullName>
    </recommendedName>
</protein>
<comment type="caution">
    <text evidence="1">The sequence shown here is derived from an EMBL/GenBank/DDBJ whole genome shotgun (WGS) entry which is preliminary data.</text>
</comment>
<dbReference type="AlphaFoldDB" id="A0A2W5UK88"/>
<organism evidence="1 2">
    <name type="scientific">Archangium gephyra</name>
    <dbReference type="NCBI Taxonomy" id="48"/>
    <lineage>
        <taxon>Bacteria</taxon>
        <taxon>Pseudomonadati</taxon>
        <taxon>Myxococcota</taxon>
        <taxon>Myxococcia</taxon>
        <taxon>Myxococcales</taxon>
        <taxon>Cystobacterineae</taxon>
        <taxon>Archangiaceae</taxon>
        <taxon>Archangium</taxon>
    </lineage>
</organism>
<name>A0A2W5UK88_9BACT</name>
<sequence>MRALALLGTVLLAGCFNPDDILPIRGTVERAGQRVQLSRAVNPEGGDCTDWKRLKTVDAGDDGSFTLDVFRAQATNIATYELYCFKVETTYDNGAHLSSTMEQLVTQVELLDFPRWEPNLRREDGGFRFEPIHAQRDDGTLIVQHTLEVKRNEQTLWRTTDLGLGGFSATPMPRTLVDDPRIYEEFAGTASLKGYFAEIPMGIEQPIDLDELVLRPPVDGTTTETLALPRTVTPPSRGAACPSLGAPCRLTDGALEGVELDGAQTVTIEFAQPVKPSLIVVRALVTNSPVVGAFGTLRDGGVVPFGTWPLLRESDPPGSNKPDGTY</sequence>
<dbReference type="PROSITE" id="PS51257">
    <property type="entry name" value="PROKAR_LIPOPROTEIN"/>
    <property type="match status" value="1"/>
</dbReference>
<gene>
    <name evidence="1" type="ORF">DI536_35580</name>
</gene>
<dbReference type="Proteomes" id="UP000249061">
    <property type="component" value="Unassembled WGS sequence"/>
</dbReference>
<feature type="non-terminal residue" evidence="1">
    <location>
        <position position="326"/>
    </location>
</feature>
<evidence type="ECO:0008006" key="3">
    <source>
        <dbReference type="Google" id="ProtNLM"/>
    </source>
</evidence>
<reference evidence="1 2" key="1">
    <citation type="submission" date="2017-08" db="EMBL/GenBank/DDBJ databases">
        <title>Infants hospitalized years apart are colonized by the same room-sourced microbial strains.</title>
        <authorList>
            <person name="Brooks B."/>
            <person name="Olm M.R."/>
            <person name="Firek B.A."/>
            <person name="Baker R."/>
            <person name="Thomas B.C."/>
            <person name="Morowitz M.J."/>
            <person name="Banfield J.F."/>
        </authorList>
    </citation>
    <scope>NUCLEOTIDE SEQUENCE [LARGE SCALE GENOMIC DNA]</scope>
    <source>
        <strain evidence="1">S2_003_000_R2_14</strain>
    </source>
</reference>
<proteinExistence type="predicted"/>